<keyword evidence="1" id="KW-0175">Coiled coil</keyword>
<evidence type="ECO:0000256" key="1">
    <source>
        <dbReference type="SAM" id="Coils"/>
    </source>
</evidence>
<sequence>MFLIFCSIINIMKTFIIKYSIIAAVVSLMVLGATIAKAEEVNSSNTTSASAIKNAREKMEIIREKANVRIGEFKEKIQTRREETKEKIEVKKRELKERTSRIKDEKKRNAADKIFNQLNHINEQWVKHFENMLSKLEEILTKVESRAAEAAAGGKDVSKVNSAITAAKTAIANAKSAVEIQAGKVYSVATSSVAVGATSTDAAIVSQLRGSFKSSSEQLRKDLFNLRDGVMKEARQAVHNAFKALRGVKGIENATSTIPTTTTTTATSSAQ</sequence>
<gene>
    <name evidence="2" type="ORF">US36_C0005G0030</name>
</gene>
<feature type="coiled-coil region" evidence="1">
    <location>
        <begin position="74"/>
        <end position="146"/>
    </location>
</feature>
<comment type="caution">
    <text evidence="2">The sequence shown here is derived from an EMBL/GenBank/DDBJ whole genome shotgun (WGS) entry which is preliminary data.</text>
</comment>
<name>A0A0G0IFT7_9BACT</name>
<organism evidence="2 3">
    <name type="scientific">Candidatus Wolfebacteria bacterium GW2011_GWC1_37_10</name>
    <dbReference type="NCBI Taxonomy" id="1619010"/>
    <lineage>
        <taxon>Bacteria</taxon>
        <taxon>Candidatus Wolfeibacteriota</taxon>
    </lineage>
</organism>
<accession>A0A0G0IFT7</accession>
<dbReference type="AlphaFoldDB" id="A0A0G0IFT7"/>
<reference evidence="2 3" key="1">
    <citation type="journal article" date="2015" name="Nature">
        <title>rRNA introns, odd ribosomes, and small enigmatic genomes across a large radiation of phyla.</title>
        <authorList>
            <person name="Brown C.T."/>
            <person name="Hug L.A."/>
            <person name="Thomas B.C."/>
            <person name="Sharon I."/>
            <person name="Castelle C.J."/>
            <person name="Singh A."/>
            <person name="Wilkins M.J."/>
            <person name="Williams K.H."/>
            <person name="Banfield J.F."/>
        </authorList>
    </citation>
    <scope>NUCLEOTIDE SEQUENCE [LARGE SCALE GENOMIC DNA]</scope>
</reference>
<dbReference type="Proteomes" id="UP000034044">
    <property type="component" value="Unassembled WGS sequence"/>
</dbReference>
<evidence type="ECO:0000313" key="2">
    <source>
        <dbReference type="EMBL" id="KKQ23079.1"/>
    </source>
</evidence>
<evidence type="ECO:0000313" key="3">
    <source>
        <dbReference type="Proteomes" id="UP000034044"/>
    </source>
</evidence>
<proteinExistence type="predicted"/>
<dbReference type="SUPFAM" id="SSF58113">
    <property type="entry name" value="Apolipoprotein A-I"/>
    <property type="match status" value="1"/>
</dbReference>
<protein>
    <submittedName>
        <fullName evidence="2">Uncharacterized protein</fullName>
    </submittedName>
</protein>
<dbReference type="EMBL" id="LBSR01000005">
    <property type="protein sequence ID" value="KKQ23079.1"/>
    <property type="molecule type" value="Genomic_DNA"/>
</dbReference>